<dbReference type="EMBL" id="JBEWZG010000002">
    <property type="protein sequence ID" value="MFL0206458.1"/>
    <property type="molecule type" value="Genomic_DNA"/>
</dbReference>
<feature type="domain" description="Fido" evidence="1">
    <location>
        <begin position="106"/>
        <end position="262"/>
    </location>
</feature>
<name>A0ABW8SWI1_9BACT</name>
<dbReference type="PANTHER" id="PTHR13504:SF38">
    <property type="entry name" value="FIDO DOMAIN-CONTAINING PROTEIN"/>
    <property type="match status" value="1"/>
</dbReference>
<dbReference type="PANTHER" id="PTHR13504">
    <property type="entry name" value="FIDO DOMAIN-CONTAINING PROTEIN DDB_G0283145"/>
    <property type="match status" value="1"/>
</dbReference>
<dbReference type="Pfam" id="PF02661">
    <property type="entry name" value="Fic"/>
    <property type="match status" value="1"/>
</dbReference>
<protein>
    <submittedName>
        <fullName evidence="2">Fic family protein</fullName>
    </submittedName>
</protein>
<comment type="caution">
    <text evidence="2">The sequence shown here is derived from an EMBL/GenBank/DDBJ whole genome shotgun (WGS) entry which is preliminary data.</text>
</comment>
<evidence type="ECO:0000313" key="3">
    <source>
        <dbReference type="Proteomes" id="UP001623559"/>
    </source>
</evidence>
<dbReference type="InterPro" id="IPR003812">
    <property type="entry name" value="Fido"/>
</dbReference>
<dbReference type="SUPFAM" id="SSF46785">
    <property type="entry name" value="Winged helix' DNA-binding domain"/>
    <property type="match status" value="1"/>
</dbReference>
<dbReference type="RefSeq" id="WP_406778034.1">
    <property type="nucleotide sequence ID" value="NZ_JBEWZG010000002.1"/>
</dbReference>
<dbReference type="SUPFAM" id="SSF140931">
    <property type="entry name" value="Fic-like"/>
    <property type="match status" value="1"/>
</dbReference>
<dbReference type="PROSITE" id="PS51459">
    <property type="entry name" value="FIDO"/>
    <property type="match status" value="1"/>
</dbReference>
<dbReference type="CDD" id="cd00090">
    <property type="entry name" value="HTH_ARSR"/>
    <property type="match status" value="1"/>
</dbReference>
<organism evidence="2 3">
    <name type="scientific">Aquirufa novilacunae</name>
    <dbReference type="NCBI Taxonomy" id="3139305"/>
    <lineage>
        <taxon>Bacteria</taxon>
        <taxon>Pseudomonadati</taxon>
        <taxon>Bacteroidota</taxon>
        <taxon>Cytophagia</taxon>
        <taxon>Cytophagales</taxon>
        <taxon>Flectobacillaceae</taxon>
        <taxon>Aquirufa</taxon>
    </lineage>
</organism>
<dbReference type="InterPro" id="IPR011991">
    <property type="entry name" value="ArsR-like_HTH"/>
</dbReference>
<dbReference type="InterPro" id="IPR036390">
    <property type="entry name" value="WH_DNA-bd_sf"/>
</dbReference>
<evidence type="ECO:0000313" key="2">
    <source>
        <dbReference type="EMBL" id="MFL0206458.1"/>
    </source>
</evidence>
<sequence length="345" mass="39872">MKINNLQLEIDMKILSEIAKIDRFDAAWTNFEKREGDTLKQLKSIATVQSVGASTRIEGSRMTDDEVEVLIKRIEISTFEERDQQEVAGYFETLDTISEHFDSIEITENQVMGLHSLLLNHGEKDAWHRGKFKQISNSVEANLVDGSKQVIFKTSEPGLQTQDDMIRLIDWYNADQETVPLIKVAVFVYEFLSIHPFQDGNGRLSRLLGSLLLLKNGYSWIQYISFENEIENRKSAYYKVLMDTQRNRPGEDITEWLRFFLSCLSHIQENLMLKLDQRRIDNETTSQRERSILFLIENRPGCSSGEISSRLDIPLPTVKKTLAELVEKKLLWREGVGRATAYFLI</sequence>
<dbReference type="Proteomes" id="UP001623559">
    <property type="component" value="Unassembled WGS sequence"/>
</dbReference>
<dbReference type="Gene3D" id="1.10.10.10">
    <property type="entry name" value="Winged helix-like DNA-binding domain superfamily/Winged helix DNA-binding domain"/>
    <property type="match status" value="1"/>
</dbReference>
<dbReference type="InterPro" id="IPR036597">
    <property type="entry name" value="Fido-like_dom_sf"/>
</dbReference>
<dbReference type="InterPro" id="IPR040198">
    <property type="entry name" value="Fido_containing"/>
</dbReference>
<dbReference type="Gene3D" id="1.10.3290.10">
    <property type="entry name" value="Fido-like domain"/>
    <property type="match status" value="1"/>
</dbReference>
<dbReference type="InterPro" id="IPR036388">
    <property type="entry name" value="WH-like_DNA-bd_sf"/>
</dbReference>
<accession>A0ABW8SWI1</accession>
<evidence type="ECO:0000259" key="1">
    <source>
        <dbReference type="PROSITE" id="PS51459"/>
    </source>
</evidence>
<proteinExistence type="predicted"/>
<dbReference type="Pfam" id="PF13412">
    <property type="entry name" value="HTH_24"/>
    <property type="match status" value="1"/>
</dbReference>
<reference evidence="2 3" key="1">
    <citation type="submission" date="2024-07" db="EMBL/GenBank/DDBJ databases">
        <authorList>
            <person name="Pitt A."/>
            <person name="Hahn M.W."/>
        </authorList>
    </citation>
    <scope>NUCLEOTIDE SEQUENCE [LARGE SCALE GENOMIC DNA]</scope>
    <source>
        <strain evidence="2 3">2-AUSEE-184A6</strain>
    </source>
</reference>
<gene>
    <name evidence="2" type="ORF">V7S74_06850</name>
</gene>